<feature type="transmembrane region" description="Helical" evidence="7">
    <location>
        <begin position="749"/>
        <end position="770"/>
    </location>
</feature>
<feature type="transmembrane region" description="Helical" evidence="7">
    <location>
        <begin position="270"/>
        <end position="292"/>
    </location>
</feature>
<evidence type="ECO:0000256" key="7">
    <source>
        <dbReference type="SAM" id="Phobius"/>
    </source>
</evidence>
<protein>
    <submittedName>
        <fullName evidence="8">Uncharacterized protein</fullName>
    </submittedName>
</protein>
<evidence type="ECO:0000256" key="3">
    <source>
        <dbReference type="ARBA" id="ARBA00022692"/>
    </source>
</evidence>
<dbReference type="AlphaFoldDB" id="A0A817LX64"/>
<dbReference type="InterPro" id="IPR007603">
    <property type="entry name" value="Choline_transptr-like"/>
</dbReference>
<feature type="transmembrane region" description="Helical" evidence="7">
    <location>
        <begin position="407"/>
        <end position="439"/>
    </location>
</feature>
<organism evidence="8 9">
    <name type="scientific">Rotaria socialis</name>
    <dbReference type="NCBI Taxonomy" id="392032"/>
    <lineage>
        <taxon>Eukaryota</taxon>
        <taxon>Metazoa</taxon>
        <taxon>Spiralia</taxon>
        <taxon>Gnathifera</taxon>
        <taxon>Rotifera</taxon>
        <taxon>Eurotatoria</taxon>
        <taxon>Bdelloidea</taxon>
        <taxon>Philodinida</taxon>
        <taxon>Philodinidae</taxon>
        <taxon>Rotaria</taxon>
    </lineage>
</organism>
<reference evidence="8" key="1">
    <citation type="submission" date="2021-02" db="EMBL/GenBank/DDBJ databases">
        <authorList>
            <person name="Nowell W R."/>
        </authorList>
    </citation>
    <scope>NUCLEOTIDE SEQUENCE</scope>
</reference>
<dbReference type="PANTHER" id="PTHR12385:SF14">
    <property type="entry name" value="CHOLINE TRANSPORTER-LIKE 2"/>
    <property type="match status" value="1"/>
</dbReference>
<keyword evidence="3 7" id="KW-0812">Transmembrane</keyword>
<dbReference type="Proteomes" id="UP000663825">
    <property type="component" value="Unassembled WGS sequence"/>
</dbReference>
<dbReference type="PANTHER" id="PTHR12385">
    <property type="entry name" value="CHOLINE TRANSPORTER-LIKE (SLC FAMILY 44)"/>
    <property type="match status" value="1"/>
</dbReference>
<dbReference type="EMBL" id="CAJNXB010000163">
    <property type="protein sequence ID" value="CAF3031730.1"/>
    <property type="molecule type" value="Genomic_DNA"/>
</dbReference>
<accession>A0A817LX64</accession>
<dbReference type="GO" id="GO:0022857">
    <property type="term" value="F:transmembrane transporter activity"/>
    <property type="evidence" value="ECO:0007669"/>
    <property type="project" value="InterPro"/>
</dbReference>
<name>A0A817LX64_9BILA</name>
<gene>
    <name evidence="8" type="ORF">TIS948_LOCUS3020</name>
</gene>
<comment type="similarity">
    <text evidence="2">Belongs to the CTL (choline transporter-like) family.</text>
</comment>
<evidence type="ECO:0000256" key="4">
    <source>
        <dbReference type="ARBA" id="ARBA00022989"/>
    </source>
</evidence>
<feature type="transmembrane region" description="Helical" evidence="7">
    <location>
        <begin position="368"/>
        <end position="401"/>
    </location>
</feature>
<comment type="subcellular location">
    <subcellularLocation>
        <location evidence="1">Membrane</location>
        <topology evidence="1">Multi-pass membrane protein</topology>
    </subcellularLocation>
</comment>
<keyword evidence="6" id="KW-0325">Glycoprotein</keyword>
<evidence type="ECO:0000313" key="9">
    <source>
        <dbReference type="Proteomes" id="UP000663825"/>
    </source>
</evidence>
<sequence length="867" mass="100070">MRRQSNISPRLSILDNKKRGCTDWPCLLIFLTLLIVYILFAIFVFREGSLRRFLFPTDTQGRLCGVGSQNDRKYLQFFDIIKCIKYILVGARCPTPQMCVEQCPTKFYHYKLLYAQELKLATNNENRIKRIRSQLTCEKSARSQVENPKISIYSLVKERKLCAPYSFPSIAFYGRCIPSIIVQALNLTINQANDVIKNHGGNTTDEDIIPTKDSMETGLKYFKKALQVKRLLSYMFEDLIQSRYVLLLSLVFSMIFVIIYMLLLRYFARWIIWLSLILCIIVFALAAHFCFVARIRMQKYFNDSTDKNNNSNLLNINEMNITFDINGLDTIDIKLITRTISINKTQVSLENFDTAMILLDQFAPINIIWLLLGILCCIVCGILLICTCCLYERIVLAAALIEEANKAISYALTTLILPIITFFLNICFVILGILVIAYYSTLGRAIYQISCSQDFGQSCRNASSRTYVKSNETIKLSIRSMPRSCFDFNEGDNCNPDDFSQLNCATDRIRCVYASYGFGDETFTGYFNIIWSHRLAQFLSRYSWFINIFNIFMIYWLLAFMIALEEMILACTFACKSIILFYKNYDEQNTNRIASFFRAVNYYCGKDKNESFYLAYYWEIMNQSNETYCHGYFNRCLCSQGLSITVRHHLGTIAFGSSIIAIIDVLRTLIDLIKDQMEKLNLDSYGKCCLTLVKSCLNSVRCCFEFFSRYTYIMTAISGRWFCSSAFTSTKLLLSNCLRSFVLDRVCTILLHIGRITITIGSCVFTAYILDRIQNNMSLHFSWFPILTIGICVYISSAIFLNVYSTATSTLFFCVLYDLEMADHSQLESHVRSNRLKEILIKSNDFQKNKIHTISDQSMSIESESKF</sequence>
<evidence type="ECO:0000256" key="2">
    <source>
        <dbReference type="ARBA" id="ARBA00007168"/>
    </source>
</evidence>
<dbReference type="GO" id="GO:0016020">
    <property type="term" value="C:membrane"/>
    <property type="evidence" value="ECO:0007669"/>
    <property type="project" value="UniProtKB-SubCell"/>
</dbReference>
<feature type="transmembrane region" description="Helical" evidence="7">
    <location>
        <begin position="27"/>
        <end position="45"/>
    </location>
</feature>
<keyword evidence="4 7" id="KW-1133">Transmembrane helix</keyword>
<keyword evidence="5 7" id="KW-0472">Membrane</keyword>
<feature type="transmembrane region" description="Helical" evidence="7">
    <location>
        <begin position="544"/>
        <end position="564"/>
    </location>
</feature>
<evidence type="ECO:0000256" key="1">
    <source>
        <dbReference type="ARBA" id="ARBA00004141"/>
    </source>
</evidence>
<feature type="transmembrane region" description="Helical" evidence="7">
    <location>
        <begin position="244"/>
        <end position="264"/>
    </location>
</feature>
<comment type="caution">
    <text evidence="8">The sequence shown here is derived from an EMBL/GenBank/DDBJ whole genome shotgun (WGS) entry which is preliminary data.</text>
</comment>
<feature type="transmembrane region" description="Helical" evidence="7">
    <location>
        <begin position="782"/>
        <end position="804"/>
    </location>
</feature>
<evidence type="ECO:0000256" key="6">
    <source>
        <dbReference type="ARBA" id="ARBA00023180"/>
    </source>
</evidence>
<evidence type="ECO:0000313" key="8">
    <source>
        <dbReference type="EMBL" id="CAF3031730.1"/>
    </source>
</evidence>
<dbReference type="Pfam" id="PF04515">
    <property type="entry name" value="Choline_transpo"/>
    <property type="match status" value="2"/>
</dbReference>
<evidence type="ECO:0000256" key="5">
    <source>
        <dbReference type="ARBA" id="ARBA00023136"/>
    </source>
</evidence>
<dbReference type="OrthoDB" id="420519at2759"/>
<proteinExistence type="inferred from homology"/>